<name>A0ABP1A448_9BRYO</name>
<feature type="transmembrane region" description="Helical" evidence="1">
    <location>
        <begin position="109"/>
        <end position="133"/>
    </location>
</feature>
<keyword evidence="1" id="KW-0472">Membrane</keyword>
<evidence type="ECO:0000313" key="3">
    <source>
        <dbReference type="Proteomes" id="UP001497522"/>
    </source>
</evidence>
<keyword evidence="1" id="KW-0812">Transmembrane</keyword>
<organism evidence="2 3">
    <name type="scientific">Sphagnum jensenii</name>
    <dbReference type="NCBI Taxonomy" id="128206"/>
    <lineage>
        <taxon>Eukaryota</taxon>
        <taxon>Viridiplantae</taxon>
        <taxon>Streptophyta</taxon>
        <taxon>Embryophyta</taxon>
        <taxon>Bryophyta</taxon>
        <taxon>Sphagnophytina</taxon>
        <taxon>Sphagnopsida</taxon>
        <taxon>Sphagnales</taxon>
        <taxon>Sphagnaceae</taxon>
        <taxon>Sphagnum</taxon>
    </lineage>
</organism>
<keyword evidence="3" id="KW-1185">Reference proteome</keyword>
<evidence type="ECO:0000256" key="1">
    <source>
        <dbReference type="SAM" id="Phobius"/>
    </source>
</evidence>
<dbReference type="Proteomes" id="UP001497522">
    <property type="component" value="Chromosome 1"/>
</dbReference>
<keyword evidence="1" id="KW-1133">Transmembrane helix</keyword>
<accession>A0ABP1A448</accession>
<proteinExistence type="predicted"/>
<dbReference type="EMBL" id="OZ023702">
    <property type="protein sequence ID" value="CAK9857061.1"/>
    <property type="molecule type" value="Genomic_DNA"/>
</dbReference>
<sequence length="249" mass="29165">MRREREREEERVQLRRTDGDEFGRTGVSDRIIGRCTQSLARKQRTRFLLDDTKWGRNRRQRRRRRIGRTEVSDRIIGRCTQARGNSERGRWKERRECGARESRKEADRLLPVGSMGCAFALAWAAVTAATAAMRKQFRTSNEGRKEEKNLDGSENLCSCFRPLPRPRAVFPVGLVGGCLYRWWWWLHCRCSRIGEREEMPYFMSWKWKGEEKLAFLGGFVLGGTSWEQQERIGKFRSFSGCEKSPSTES</sequence>
<gene>
    <name evidence="2" type="ORF">CSSPJE1EN2_LOCUS56</name>
</gene>
<evidence type="ECO:0000313" key="2">
    <source>
        <dbReference type="EMBL" id="CAK9857061.1"/>
    </source>
</evidence>
<reference evidence="2 3" key="1">
    <citation type="submission" date="2024-03" db="EMBL/GenBank/DDBJ databases">
        <authorList>
            <consortium name="ELIXIR-Norway"/>
            <consortium name="Elixir Norway"/>
        </authorList>
    </citation>
    <scope>NUCLEOTIDE SEQUENCE [LARGE SCALE GENOMIC DNA]</scope>
</reference>
<protein>
    <submittedName>
        <fullName evidence="2">Uncharacterized protein</fullName>
    </submittedName>
</protein>